<feature type="compositionally biased region" description="Polar residues" evidence="6">
    <location>
        <begin position="144"/>
        <end position="183"/>
    </location>
</feature>
<keyword evidence="4" id="KW-0804">Transcription</keyword>
<feature type="domain" description="Xylanolytic transcriptional activator regulatory" evidence="7">
    <location>
        <begin position="304"/>
        <end position="384"/>
    </location>
</feature>
<comment type="caution">
    <text evidence="8">The sequence shown here is derived from an EMBL/GenBank/DDBJ whole genome shotgun (WGS) entry which is preliminary data.</text>
</comment>
<feature type="compositionally biased region" description="Polar residues" evidence="6">
    <location>
        <begin position="7"/>
        <end position="17"/>
    </location>
</feature>
<gene>
    <name evidence="8" type="ORF">PT974_10056</name>
</gene>
<dbReference type="Proteomes" id="UP001338125">
    <property type="component" value="Unassembled WGS sequence"/>
</dbReference>
<evidence type="ECO:0000256" key="4">
    <source>
        <dbReference type="ARBA" id="ARBA00023163"/>
    </source>
</evidence>
<accession>A0ABR0S8S5</accession>
<proteinExistence type="predicted"/>
<dbReference type="PANTHER" id="PTHR47338:SF10">
    <property type="entry name" value="TRANSCRIPTION FACTOR DOMAIN-CONTAINING PROTEIN-RELATED"/>
    <property type="match status" value="1"/>
</dbReference>
<dbReference type="PANTHER" id="PTHR47338">
    <property type="entry name" value="ZN(II)2CYS6 TRANSCRIPTION FACTOR (EUROFUNG)-RELATED"/>
    <property type="match status" value="1"/>
</dbReference>
<dbReference type="Pfam" id="PF04082">
    <property type="entry name" value="Fungal_trans"/>
    <property type="match status" value="1"/>
</dbReference>
<evidence type="ECO:0000256" key="2">
    <source>
        <dbReference type="ARBA" id="ARBA00022723"/>
    </source>
</evidence>
<feature type="region of interest" description="Disordered" evidence="6">
    <location>
        <begin position="120"/>
        <end position="190"/>
    </location>
</feature>
<evidence type="ECO:0000313" key="9">
    <source>
        <dbReference type="Proteomes" id="UP001338125"/>
    </source>
</evidence>
<keyword evidence="9" id="KW-1185">Reference proteome</keyword>
<feature type="region of interest" description="Disordered" evidence="6">
    <location>
        <begin position="1"/>
        <end position="39"/>
    </location>
</feature>
<evidence type="ECO:0000256" key="5">
    <source>
        <dbReference type="ARBA" id="ARBA00023242"/>
    </source>
</evidence>
<keyword evidence="2" id="KW-0479">Metal-binding</keyword>
<sequence length="663" mass="74172">MHHQAFDGTSQSSSSPGVTAPTDGGEGRPPASREEGEIPTHSWCGVAWRGVAWRGEARHMRSDTSRRLNESLTLLQVTSDVQHVPVASSVGTRAFTHQHAASRARPVAIIVVARFQGGRRGLPALGDNTDQLTSSQGRKEASVGPQSPNEHDSSTTVSASTSGPAPSQEPTSIASPASSQGTASRADYPTQLNVLPEEEEYLLGKYLELMHDAIPIFSRARFTPSLRASLYSRDLILTMIVITARLTGFKFASDNFDIDARIDFMLSSGSLQEAMFGDSPSLDQFRKACLLAFYEFHQFPGQQAWMRIGKITRIAYWIGLDRLENNQAIYPDWAAMSEEEVEDWRFVWWCVYRLDSYANLAAGTPYLIDETMVNTALLRDQPWDRPPGSQLEPLKQKVYLPSQPDSLWELIPSVATDSPQTLIFNLHIITVTAMRQCARVMQLHKVRPGGEILSLLSTMNQRLCAHRLALPTNYLNPRRNALSNESALDHHARLVTILHLHMARFIISILSCIRLGEGEKWLLSWQEILETCQDIAAISEQWDSSFSLSVDPAISFIIFTAIIFLDLHKKSTPSVNADLQANCEHYQTVLLLQLEHFASIWTVPKLLSLSFKSVRESVKGPLTYRQVQYVLSRFESPLHPRWLQFLSSAHTNLEAADEAHMDI</sequence>
<dbReference type="CDD" id="cd12148">
    <property type="entry name" value="fungal_TF_MHR"/>
    <property type="match status" value="1"/>
</dbReference>
<dbReference type="InterPro" id="IPR050815">
    <property type="entry name" value="TF_fung"/>
</dbReference>
<keyword evidence="5" id="KW-0539">Nucleus</keyword>
<comment type="subcellular location">
    <subcellularLocation>
        <location evidence="1">Nucleus</location>
    </subcellularLocation>
</comment>
<dbReference type="EMBL" id="JAVFKD010000015">
    <property type="protein sequence ID" value="KAK5988572.1"/>
    <property type="molecule type" value="Genomic_DNA"/>
</dbReference>
<dbReference type="SMART" id="SM00906">
    <property type="entry name" value="Fungal_trans"/>
    <property type="match status" value="1"/>
</dbReference>
<protein>
    <recommendedName>
        <fullName evidence="7">Xylanolytic transcriptional activator regulatory domain-containing protein</fullName>
    </recommendedName>
</protein>
<name>A0ABR0S8S5_9HYPO</name>
<evidence type="ECO:0000256" key="1">
    <source>
        <dbReference type="ARBA" id="ARBA00004123"/>
    </source>
</evidence>
<evidence type="ECO:0000256" key="6">
    <source>
        <dbReference type="SAM" id="MobiDB-lite"/>
    </source>
</evidence>
<keyword evidence="3" id="KW-0805">Transcription regulation</keyword>
<evidence type="ECO:0000259" key="7">
    <source>
        <dbReference type="SMART" id="SM00906"/>
    </source>
</evidence>
<organism evidence="8 9">
    <name type="scientific">Cladobotryum mycophilum</name>
    <dbReference type="NCBI Taxonomy" id="491253"/>
    <lineage>
        <taxon>Eukaryota</taxon>
        <taxon>Fungi</taxon>
        <taxon>Dikarya</taxon>
        <taxon>Ascomycota</taxon>
        <taxon>Pezizomycotina</taxon>
        <taxon>Sordariomycetes</taxon>
        <taxon>Hypocreomycetidae</taxon>
        <taxon>Hypocreales</taxon>
        <taxon>Hypocreaceae</taxon>
        <taxon>Cladobotryum</taxon>
    </lineage>
</organism>
<dbReference type="InterPro" id="IPR007219">
    <property type="entry name" value="XnlR_reg_dom"/>
</dbReference>
<reference evidence="8 9" key="1">
    <citation type="submission" date="2024-01" db="EMBL/GenBank/DDBJ databases">
        <title>Complete genome of Cladobotryum mycophilum ATHUM6906.</title>
        <authorList>
            <person name="Christinaki A.C."/>
            <person name="Myridakis A.I."/>
            <person name="Kouvelis V.N."/>
        </authorList>
    </citation>
    <scope>NUCLEOTIDE SEQUENCE [LARGE SCALE GENOMIC DNA]</scope>
    <source>
        <strain evidence="8 9">ATHUM6906</strain>
    </source>
</reference>
<evidence type="ECO:0000256" key="3">
    <source>
        <dbReference type="ARBA" id="ARBA00023015"/>
    </source>
</evidence>
<evidence type="ECO:0000313" key="8">
    <source>
        <dbReference type="EMBL" id="KAK5988572.1"/>
    </source>
</evidence>